<gene>
    <name evidence="1" type="ORF">HXM93_06630</name>
</gene>
<protein>
    <submittedName>
        <fullName evidence="1">Uncharacterized protein</fullName>
    </submittedName>
</protein>
<evidence type="ECO:0000313" key="1">
    <source>
        <dbReference type="EMBL" id="MBF1284186.1"/>
    </source>
</evidence>
<organism evidence="1 2">
    <name type="scientific">Oribacterium parvum</name>
    <dbReference type="NCBI Taxonomy" id="1501329"/>
    <lineage>
        <taxon>Bacteria</taxon>
        <taxon>Bacillati</taxon>
        <taxon>Bacillota</taxon>
        <taxon>Clostridia</taxon>
        <taxon>Lachnospirales</taxon>
        <taxon>Lachnospiraceae</taxon>
        <taxon>Oribacterium</taxon>
    </lineage>
</organism>
<dbReference type="EMBL" id="JABZRD010000402">
    <property type="protein sequence ID" value="MBF1284186.1"/>
    <property type="molecule type" value="Genomic_DNA"/>
</dbReference>
<reference evidence="1" key="1">
    <citation type="submission" date="2020-04" db="EMBL/GenBank/DDBJ databases">
        <title>Deep metagenomics examines the oral microbiome during advanced dental caries in children, revealing novel taxa and co-occurrences with host molecules.</title>
        <authorList>
            <person name="Baker J.L."/>
            <person name="Morton J.T."/>
            <person name="Dinis M."/>
            <person name="Alvarez R."/>
            <person name="Tran N.C."/>
            <person name="Knight R."/>
            <person name="Edlund A."/>
        </authorList>
    </citation>
    <scope>NUCLEOTIDE SEQUENCE</scope>
    <source>
        <strain evidence="1">JCVI_24_bin.2</strain>
    </source>
</reference>
<dbReference type="AlphaFoldDB" id="A0A930DSA2"/>
<dbReference type="Proteomes" id="UP000709351">
    <property type="component" value="Unassembled WGS sequence"/>
</dbReference>
<name>A0A930DSA2_9FIRM</name>
<accession>A0A930DSA2</accession>
<proteinExistence type="predicted"/>
<evidence type="ECO:0000313" key="2">
    <source>
        <dbReference type="Proteomes" id="UP000709351"/>
    </source>
</evidence>
<sequence>MLICPICDSTLTNRFCPLCRKFVKEPWVLDDHVYINRSHSLPDDFCEYHGNGRKTTYLNRTAEKKSPVISARVNPMAKSPSPVLHQTSGALSQKAKVSGMNGIAADAFHSAFINQKPNNNQRKK</sequence>
<comment type="caution">
    <text evidence="1">The sequence shown here is derived from an EMBL/GenBank/DDBJ whole genome shotgun (WGS) entry which is preliminary data.</text>
</comment>